<dbReference type="CDD" id="cd01076">
    <property type="entry name" value="NAD_bind_1_Glu_DH"/>
    <property type="match status" value="1"/>
</dbReference>
<keyword evidence="5" id="KW-0547">Nucleotide-binding</keyword>
<accession>A0A2P8E7A0</accession>
<dbReference type="InterPro" id="IPR014362">
    <property type="entry name" value="Glu_DH"/>
</dbReference>
<dbReference type="GO" id="GO:0000166">
    <property type="term" value="F:nucleotide binding"/>
    <property type="evidence" value="ECO:0007669"/>
    <property type="project" value="UniProtKB-KW"/>
</dbReference>
<evidence type="ECO:0000313" key="10">
    <source>
        <dbReference type="Proteomes" id="UP000243528"/>
    </source>
</evidence>
<dbReference type="PANTHER" id="PTHR11606">
    <property type="entry name" value="GLUTAMATE DEHYDROGENASE"/>
    <property type="match status" value="1"/>
</dbReference>
<dbReference type="Pfam" id="PF00208">
    <property type="entry name" value="ELFV_dehydrog"/>
    <property type="match status" value="1"/>
</dbReference>
<dbReference type="SUPFAM" id="SSF53223">
    <property type="entry name" value="Aminoacid dehydrogenase-like, N-terminal domain"/>
    <property type="match status" value="1"/>
</dbReference>
<comment type="caution">
    <text evidence="9">The sequence shown here is derived from an EMBL/GenBank/DDBJ whole genome shotgun (WGS) entry which is preliminary data.</text>
</comment>
<evidence type="ECO:0000256" key="7">
    <source>
        <dbReference type="RuleBase" id="RU004417"/>
    </source>
</evidence>
<dbReference type="RefSeq" id="WP_106536579.1">
    <property type="nucleotide sequence ID" value="NZ_ML142899.1"/>
</dbReference>
<sequence>MLTSPLPVNGDRAQDSAVHGFVDQAGALVDLDPDVAQVLKSSYREVSVQVPIRRDDGSLLVTQGYRVQHNGARGPYKGGIRFHPRADLDEVRTLASLMTWKTALHDLPFGGAKGGLQVDPSDLSAGEVESLTRRFAMSISHVLGVYRDVPAPDVNTDAQVMAWLMDAYSSRHGYSPASVTGKPVSLGGAPGREAATGRGLVYVLEAAARRWGVDLAGQRVVIQGFGNVGSWAARDLHALGARIIAVSDIGGAVLNDRGLDVLALDRAVRAGYSVADAHDVEHENIDPDELLTLDCDILVPAALGEAVTEHNAGQVRAGIIAEGANHPLTPEADAILNDRGVRVIPDILANGGGVTGSYFEWTQNIQQFQWREEQFNTELKNRLERAFDEVAEFSEQHGCSQRLASYAIAVRRVAEAVTVRGYI</sequence>
<feature type="domain" description="Glutamate/phenylalanine/leucine/valine/L-tryptophan dehydrogenase C-terminal" evidence="8">
    <location>
        <begin position="189"/>
        <end position="421"/>
    </location>
</feature>
<feature type="binding site" evidence="5">
    <location>
        <position position="196"/>
    </location>
    <ligand>
        <name>NAD(+)</name>
        <dbReference type="ChEBI" id="CHEBI:57540"/>
    </ligand>
</feature>
<evidence type="ECO:0000256" key="6">
    <source>
        <dbReference type="PIRSR" id="PIRSR000185-3"/>
    </source>
</evidence>
<dbReference type="PANTHER" id="PTHR11606:SF13">
    <property type="entry name" value="GLUTAMATE DEHYDROGENASE 1, MITOCHONDRIAL"/>
    <property type="match status" value="1"/>
</dbReference>
<feature type="active site" description="Proton donor" evidence="4">
    <location>
        <position position="113"/>
    </location>
</feature>
<dbReference type="InterPro" id="IPR046346">
    <property type="entry name" value="Aminoacid_DH-like_N_sf"/>
</dbReference>
<feature type="binding site" evidence="5">
    <location>
        <position position="357"/>
    </location>
    <ligand>
        <name>substrate</name>
    </ligand>
</feature>
<dbReference type="Pfam" id="PF02812">
    <property type="entry name" value="ELFV_dehydrog_N"/>
    <property type="match status" value="1"/>
</dbReference>
<dbReference type="InterPro" id="IPR006097">
    <property type="entry name" value="Glu/Leu/Phe/Val/Trp_DH_dimer"/>
</dbReference>
<dbReference type="Gene3D" id="3.40.50.720">
    <property type="entry name" value="NAD(P)-binding Rossmann-like Domain"/>
    <property type="match status" value="1"/>
</dbReference>
<organism evidence="9 10">
    <name type="scientific">Haloactinopolyspora alba</name>
    <dbReference type="NCBI Taxonomy" id="648780"/>
    <lineage>
        <taxon>Bacteria</taxon>
        <taxon>Bacillati</taxon>
        <taxon>Actinomycetota</taxon>
        <taxon>Actinomycetes</taxon>
        <taxon>Jiangellales</taxon>
        <taxon>Jiangellaceae</taxon>
        <taxon>Haloactinopolyspora</taxon>
    </lineage>
</organism>
<keyword evidence="10" id="KW-1185">Reference proteome</keyword>
<evidence type="ECO:0000256" key="5">
    <source>
        <dbReference type="PIRSR" id="PIRSR000185-2"/>
    </source>
</evidence>
<comment type="similarity">
    <text evidence="1 3 7">Belongs to the Glu/Leu/Phe/Val dehydrogenases family.</text>
</comment>
<feature type="binding site" evidence="5">
    <location>
        <position position="227"/>
    </location>
    <ligand>
        <name>NAD(+)</name>
        <dbReference type="ChEBI" id="CHEBI:57540"/>
    </ligand>
</feature>
<dbReference type="InterPro" id="IPR006096">
    <property type="entry name" value="Glu/Leu/Phe/Val/Trp_DH_C"/>
</dbReference>
<evidence type="ECO:0000256" key="4">
    <source>
        <dbReference type="PIRSR" id="PIRSR000185-1"/>
    </source>
</evidence>
<dbReference type="GO" id="GO:0004352">
    <property type="term" value="F:glutamate dehydrogenase (NAD+) activity"/>
    <property type="evidence" value="ECO:0007669"/>
    <property type="project" value="TreeGrafter"/>
</dbReference>
<dbReference type="InterPro" id="IPR036291">
    <property type="entry name" value="NAD(P)-bd_dom_sf"/>
</dbReference>
<evidence type="ECO:0000313" key="9">
    <source>
        <dbReference type="EMBL" id="PSL05331.1"/>
    </source>
</evidence>
<dbReference type="SUPFAM" id="SSF51735">
    <property type="entry name" value="NAD(P)-binding Rossmann-fold domains"/>
    <property type="match status" value="1"/>
</dbReference>
<gene>
    <name evidence="9" type="ORF">CLV30_104197</name>
</gene>
<dbReference type="InterPro" id="IPR006095">
    <property type="entry name" value="Glu/Leu/Phe/Val/Trp_DH"/>
</dbReference>
<dbReference type="PRINTS" id="PR00082">
    <property type="entry name" value="GLFDHDRGNASE"/>
</dbReference>
<protein>
    <recommendedName>
        <fullName evidence="3">Glutamate dehydrogenase</fullName>
    </recommendedName>
</protein>
<dbReference type="Gene3D" id="3.40.50.10860">
    <property type="entry name" value="Leucine Dehydrogenase, chain A, domain 1"/>
    <property type="match status" value="1"/>
</dbReference>
<dbReference type="InterPro" id="IPR033524">
    <property type="entry name" value="Glu/Leu/Phe/Val_DH_AS"/>
</dbReference>
<evidence type="ECO:0000256" key="2">
    <source>
        <dbReference type="ARBA" id="ARBA00023002"/>
    </source>
</evidence>
<dbReference type="InterPro" id="IPR033922">
    <property type="entry name" value="NAD_bind_Glu_DH"/>
</dbReference>
<dbReference type="PROSITE" id="PS00074">
    <property type="entry name" value="GLFV_DEHYDROGENASE"/>
    <property type="match status" value="1"/>
</dbReference>
<dbReference type="AlphaFoldDB" id="A0A2P8E7A0"/>
<evidence type="ECO:0000256" key="1">
    <source>
        <dbReference type="ARBA" id="ARBA00006382"/>
    </source>
</evidence>
<feature type="binding site" evidence="5">
    <location>
        <position position="77"/>
    </location>
    <ligand>
        <name>substrate</name>
    </ligand>
</feature>
<proteinExistence type="inferred from homology"/>
<dbReference type="SMART" id="SM00839">
    <property type="entry name" value="ELFV_dehydrog"/>
    <property type="match status" value="1"/>
</dbReference>
<dbReference type="EMBL" id="PYGE01000004">
    <property type="protein sequence ID" value="PSL05331.1"/>
    <property type="molecule type" value="Genomic_DNA"/>
</dbReference>
<dbReference type="OrthoDB" id="9803297at2"/>
<keyword evidence="5" id="KW-0520">NAD</keyword>
<feature type="binding site" evidence="5">
    <location>
        <position position="101"/>
    </location>
    <ligand>
        <name>substrate</name>
    </ligand>
</feature>
<dbReference type="Proteomes" id="UP000243528">
    <property type="component" value="Unassembled WGS sequence"/>
</dbReference>
<evidence type="ECO:0000259" key="8">
    <source>
        <dbReference type="SMART" id="SM00839"/>
    </source>
</evidence>
<name>A0A2P8E7A0_9ACTN</name>
<dbReference type="PIRSF" id="PIRSF000185">
    <property type="entry name" value="Glu_DH"/>
    <property type="match status" value="1"/>
</dbReference>
<reference evidence="9 10" key="1">
    <citation type="submission" date="2018-03" db="EMBL/GenBank/DDBJ databases">
        <title>Genomic Encyclopedia of Archaeal and Bacterial Type Strains, Phase II (KMG-II): from individual species to whole genera.</title>
        <authorList>
            <person name="Goeker M."/>
        </authorList>
    </citation>
    <scope>NUCLEOTIDE SEQUENCE [LARGE SCALE GENOMIC DNA]</scope>
    <source>
        <strain evidence="9 10">DSM 45211</strain>
    </source>
</reference>
<keyword evidence="2 3" id="KW-0560">Oxidoreductase</keyword>
<evidence type="ECO:0000256" key="3">
    <source>
        <dbReference type="PIRNR" id="PIRNR000185"/>
    </source>
</evidence>
<dbReference type="GO" id="GO:0006538">
    <property type="term" value="P:L-glutamate catabolic process"/>
    <property type="evidence" value="ECO:0007669"/>
    <property type="project" value="TreeGrafter"/>
</dbReference>
<feature type="site" description="Important for catalysis" evidence="6">
    <location>
        <position position="153"/>
    </location>
</feature>